<keyword evidence="4" id="KW-1185">Reference proteome</keyword>
<dbReference type="PROSITE" id="PS51084">
    <property type="entry name" value="HIT_2"/>
    <property type="match status" value="1"/>
</dbReference>
<evidence type="ECO:0000256" key="1">
    <source>
        <dbReference type="PROSITE-ProRule" id="PRU00464"/>
    </source>
</evidence>
<feature type="short sequence motif" description="Histidine triad motif" evidence="1">
    <location>
        <begin position="94"/>
        <end position="98"/>
    </location>
</feature>
<dbReference type="HOGENOM" id="CLU_056776_5_2_9"/>
<gene>
    <name evidence="3" type="ordered locus">Clocel_1056</name>
</gene>
<dbReference type="GO" id="GO:0006790">
    <property type="term" value="P:sulfur compound metabolic process"/>
    <property type="evidence" value="ECO:0007669"/>
    <property type="project" value="TreeGrafter"/>
</dbReference>
<reference evidence="3 4" key="1">
    <citation type="submission" date="2010-08" db="EMBL/GenBank/DDBJ databases">
        <title>Complete sequence of Clostridium cellulovorans 743B.</title>
        <authorList>
            <consortium name="US DOE Joint Genome Institute"/>
            <person name="Lucas S."/>
            <person name="Copeland A."/>
            <person name="Lapidus A."/>
            <person name="Cheng J.-F."/>
            <person name="Bruce D."/>
            <person name="Goodwin L."/>
            <person name="Pitluck S."/>
            <person name="Chertkov O."/>
            <person name="Detter J.C."/>
            <person name="Han C."/>
            <person name="Tapia R."/>
            <person name="Land M."/>
            <person name="Hauser L."/>
            <person name="Chang Y.-J."/>
            <person name="Jeffries C."/>
            <person name="Kyrpides N."/>
            <person name="Ivanova N."/>
            <person name="Mikhailova N."/>
            <person name="Hemme C.L."/>
            <person name="Woyke T."/>
        </authorList>
    </citation>
    <scope>NUCLEOTIDE SEQUENCE [LARGE SCALE GENOMIC DNA]</scope>
    <source>
        <strain evidence="4">ATCC 35296 / DSM 3052 / OCM 3 / 743B</strain>
    </source>
</reference>
<dbReference type="GO" id="GO:0047627">
    <property type="term" value="F:adenylylsulfatase activity"/>
    <property type="evidence" value="ECO:0007669"/>
    <property type="project" value="TreeGrafter"/>
</dbReference>
<dbReference type="STRING" id="573061.Clocel_1056"/>
<evidence type="ECO:0000313" key="4">
    <source>
        <dbReference type="Proteomes" id="UP000002730"/>
    </source>
</evidence>
<organism evidence="3 4">
    <name type="scientific">Clostridium cellulovorans (strain ATCC 35296 / DSM 3052 / OCM 3 / 743B)</name>
    <dbReference type="NCBI Taxonomy" id="573061"/>
    <lineage>
        <taxon>Bacteria</taxon>
        <taxon>Bacillati</taxon>
        <taxon>Bacillota</taxon>
        <taxon>Clostridia</taxon>
        <taxon>Eubacteriales</taxon>
        <taxon>Clostridiaceae</taxon>
        <taxon>Clostridium</taxon>
    </lineage>
</organism>
<dbReference type="AlphaFoldDB" id="D9STX7"/>
<dbReference type="KEGG" id="ccb:Clocel_1056"/>
<dbReference type="InterPro" id="IPR011146">
    <property type="entry name" value="HIT-like"/>
</dbReference>
<dbReference type="Gene3D" id="3.30.428.10">
    <property type="entry name" value="HIT-like"/>
    <property type="match status" value="1"/>
</dbReference>
<dbReference type="OrthoDB" id="9784774at2"/>
<evidence type="ECO:0000313" key="3">
    <source>
        <dbReference type="EMBL" id="ADL50815.1"/>
    </source>
</evidence>
<dbReference type="PANTHER" id="PTHR47670:SF1">
    <property type="entry name" value="ADENYLYLSULFATASE HINT3"/>
    <property type="match status" value="1"/>
</dbReference>
<feature type="domain" description="HIT" evidence="2">
    <location>
        <begin position="1"/>
        <end position="109"/>
    </location>
</feature>
<proteinExistence type="predicted"/>
<accession>D9STX7</accession>
<dbReference type="InterPro" id="IPR036265">
    <property type="entry name" value="HIT-like_sf"/>
</dbReference>
<sequence length="127" mass="15024">MNCKCCNYAENFKWVLFENDTTVCVADENNILIGSCYIIPKNHKETPFDLSDKEWADTKNMINTVKEYLERRYKPDGYNLGWNVGETGGQFVFHAHLHFIPRYKDEPLAGKGIRHWFMQEENKRNNE</sequence>
<dbReference type="GO" id="GO:0009150">
    <property type="term" value="P:purine ribonucleotide metabolic process"/>
    <property type="evidence" value="ECO:0007669"/>
    <property type="project" value="TreeGrafter"/>
</dbReference>
<dbReference type="Pfam" id="PF01230">
    <property type="entry name" value="HIT"/>
    <property type="match status" value="1"/>
</dbReference>
<protein>
    <submittedName>
        <fullName evidence="3">Histidine triad (HIT) protein</fullName>
    </submittedName>
</protein>
<dbReference type="RefSeq" id="WP_013291643.1">
    <property type="nucleotide sequence ID" value="NC_014393.1"/>
</dbReference>
<evidence type="ECO:0000259" key="2">
    <source>
        <dbReference type="PROSITE" id="PS51084"/>
    </source>
</evidence>
<dbReference type="PANTHER" id="PTHR47670">
    <property type="entry name" value="ADENYLYLSULFATASE HINT3"/>
    <property type="match status" value="1"/>
</dbReference>
<dbReference type="SUPFAM" id="SSF54197">
    <property type="entry name" value="HIT-like"/>
    <property type="match status" value="1"/>
</dbReference>
<name>D9STX7_CLOC7</name>
<dbReference type="EMBL" id="CP002160">
    <property type="protein sequence ID" value="ADL50815.1"/>
    <property type="molecule type" value="Genomic_DNA"/>
</dbReference>
<dbReference type="eggNOG" id="COG0537">
    <property type="taxonomic scope" value="Bacteria"/>
</dbReference>
<dbReference type="Proteomes" id="UP000002730">
    <property type="component" value="Chromosome"/>
</dbReference>